<gene>
    <name evidence="2" type="ORF">SK128_004339</name>
</gene>
<feature type="compositionally biased region" description="Basic and acidic residues" evidence="1">
    <location>
        <begin position="19"/>
        <end position="31"/>
    </location>
</feature>
<reference evidence="2 3" key="1">
    <citation type="submission" date="2023-11" db="EMBL/GenBank/DDBJ databases">
        <title>Halocaridina rubra genome assembly.</title>
        <authorList>
            <person name="Smith C."/>
        </authorList>
    </citation>
    <scope>NUCLEOTIDE SEQUENCE [LARGE SCALE GENOMIC DNA]</scope>
    <source>
        <strain evidence="2">EP-1</strain>
        <tissue evidence="2">Whole</tissue>
    </source>
</reference>
<dbReference type="EMBL" id="JAXCGZ010013427">
    <property type="protein sequence ID" value="KAK7072555.1"/>
    <property type="molecule type" value="Genomic_DNA"/>
</dbReference>
<dbReference type="AlphaFoldDB" id="A0AAN8WUH6"/>
<keyword evidence="3" id="KW-1185">Reference proteome</keyword>
<feature type="compositionally biased region" description="Polar residues" evidence="1">
    <location>
        <begin position="1"/>
        <end position="18"/>
    </location>
</feature>
<comment type="caution">
    <text evidence="2">The sequence shown here is derived from an EMBL/GenBank/DDBJ whole genome shotgun (WGS) entry which is preliminary data.</text>
</comment>
<evidence type="ECO:0000313" key="3">
    <source>
        <dbReference type="Proteomes" id="UP001381693"/>
    </source>
</evidence>
<evidence type="ECO:0000256" key="1">
    <source>
        <dbReference type="SAM" id="MobiDB-lite"/>
    </source>
</evidence>
<proteinExistence type="predicted"/>
<organism evidence="2 3">
    <name type="scientific">Halocaridina rubra</name>
    <name type="common">Hawaiian red shrimp</name>
    <dbReference type="NCBI Taxonomy" id="373956"/>
    <lineage>
        <taxon>Eukaryota</taxon>
        <taxon>Metazoa</taxon>
        <taxon>Ecdysozoa</taxon>
        <taxon>Arthropoda</taxon>
        <taxon>Crustacea</taxon>
        <taxon>Multicrustacea</taxon>
        <taxon>Malacostraca</taxon>
        <taxon>Eumalacostraca</taxon>
        <taxon>Eucarida</taxon>
        <taxon>Decapoda</taxon>
        <taxon>Pleocyemata</taxon>
        <taxon>Caridea</taxon>
        <taxon>Atyoidea</taxon>
        <taxon>Atyidae</taxon>
        <taxon>Halocaridina</taxon>
    </lineage>
</organism>
<protein>
    <submittedName>
        <fullName evidence="2">Uncharacterized protein</fullName>
    </submittedName>
</protein>
<evidence type="ECO:0000313" key="2">
    <source>
        <dbReference type="EMBL" id="KAK7072555.1"/>
    </source>
</evidence>
<feature type="region of interest" description="Disordered" evidence="1">
    <location>
        <begin position="121"/>
        <end position="141"/>
    </location>
</feature>
<dbReference type="Proteomes" id="UP001381693">
    <property type="component" value="Unassembled WGS sequence"/>
</dbReference>
<name>A0AAN8WUH6_HALRR</name>
<feature type="region of interest" description="Disordered" evidence="1">
    <location>
        <begin position="1"/>
        <end position="31"/>
    </location>
</feature>
<sequence length="211" mass="24162">MSNDIRNQVETLSSTKPQISKDHEKTRIKRDEEDVEKIRNQFERFKPFIRNGTSLVCISTNDAASERIQDFHQCRCKQSQPDQVFDEGSPFTSIRNYQLTKKWLSLVETLTLRSCCFMPRQSRTSPESSGGGRHTSDSPCQGCSTGRFPQNNVLGLFIHHEVAAQVWVDAGTMKKPRFIPVHLMQESLKPEIRENILSFHLITGCNSTNQF</sequence>
<accession>A0AAN8WUH6</accession>